<sequence>MVKLDFEKVYDSLDHTFLYNILSEIGFRWKWRQWISNCISSPMLSVLVNGSPTRQFRMERGLRQGDPLSLFLFNVAVEGLSALFKKTETMDLMKGVSFGTKAVHVSHLQLADDTMLFLQSREDYLLNVRRILRCYEVALGLRINFHKSCVVQIGKGGETEVNWAAIFKCVKGTLPISYLGLPLGGHPCSKLFWNDLIQRIENCCVRRKPHAIKWETMCKSKDNGGLGIDSVLDKNKGMLAKWAWRFGKEESSLWKRVMCAKYGVSLNSLKWKWNGGSTSSYFIKGVGVLL</sequence>
<evidence type="ECO:0000313" key="3">
    <source>
        <dbReference type="Proteomes" id="UP001281410"/>
    </source>
</evidence>
<feature type="domain" description="Reverse transcriptase" evidence="1">
    <location>
        <begin position="1"/>
        <end position="183"/>
    </location>
</feature>
<comment type="caution">
    <text evidence="2">The sequence shown here is derived from an EMBL/GenBank/DDBJ whole genome shotgun (WGS) entry which is preliminary data.</text>
</comment>
<dbReference type="SUPFAM" id="SSF56672">
    <property type="entry name" value="DNA/RNA polymerases"/>
    <property type="match status" value="1"/>
</dbReference>
<dbReference type="PROSITE" id="PS50878">
    <property type="entry name" value="RT_POL"/>
    <property type="match status" value="1"/>
</dbReference>
<dbReference type="InterPro" id="IPR043502">
    <property type="entry name" value="DNA/RNA_pol_sf"/>
</dbReference>
<organism evidence="2 3">
    <name type="scientific">Dipteronia sinensis</name>
    <dbReference type="NCBI Taxonomy" id="43782"/>
    <lineage>
        <taxon>Eukaryota</taxon>
        <taxon>Viridiplantae</taxon>
        <taxon>Streptophyta</taxon>
        <taxon>Embryophyta</taxon>
        <taxon>Tracheophyta</taxon>
        <taxon>Spermatophyta</taxon>
        <taxon>Magnoliopsida</taxon>
        <taxon>eudicotyledons</taxon>
        <taxon>Gunneridae</taxon>
        <taxon>Pentapetalae</taxon>
        <taxon>rosids</taxon>
        <taxon>malvids</taxon>
        <taxon>Sapindales</taxon>
        <taxon>Sapindaceae</taxon>
        <taxon>Hippocastanoideae</taxon>
        <taxon>Acereae</taxon>
        <taxon>Dipteronia</taxon>
    </lineage>
</organism>
<dbReference type="Pfam" id="PF00078">
    <property type="entry name" value="RVT_1"/>
    <property type="match status" value="1"/>
</dbReference>
<evidence type="ECO:0000313" key="2">
    <source>
        <dbReference type="EMBL" id="KAK3218327.1"/>
    </source>
</evidence>
<dbReference type="PANTHER" id="PTHR33116:SF75">
    <property type="entry name" value="RIBONUCLEASE H PROTEIN"/>
    <property type="match status" value="1"/>
</dbReference>
<proteinExistence type="predicted"/>
<dbReference type="AlphaFoldDB" id="A0AAE0AHT9"/>
<accession>A0AAE0AHT9</accession>
<dbReference type="PANTHER" id="PTHR33116">
    <property type="entry name" value="REVERSE TRANSCRIPTASE ZINC-BINDING DOMAIN-CONTAINING PROTEIN-RELATED-RELATED"/>
    <property type="match status" value="1"/>
</dbReference>
<dbReference type="Proteomes" id="UP001281410">
    <property type="component" value="Unassembled WGS sequence"/>
</dbReference>
<dbReference type="InterPro" id="IPR000477">
    <property type="entry name" value="RT_dom"/>
</dbReference>
<dbReference type="EMBL" id="JANJYJ010000004">
    <property type="protein sequence ID" value="KAK3218327.1"/>
    <property type="molecule type" value="Genomic_DNA"/>
</dbReference>
<reference evidence="2" key="1">
    <citation type="journal article" date="2023" name="Plant J.">
        <title>Genome sequences and population genomics provide insights into the demographic history, inbreeding, and mutation load of two 'living fossil' tree species of Dipteronia.</title>
        <authorList>
            <person name="Feng Y."/>
            <person name="Comes H.P."/>
            <person name="Chen J."/>
            <person name="Zhu S."/>
            <person name="Lu R."/>
            <person name="Zhang X."/>
            <person name="Li P."/>
            <person name="Qiu J."/>
            <person name="Olsen K.M."/>
            <person name="Qiu Y."/>
        </authorList>
    </citation>
    <scope>NUCLEOTIDE SEQUENCE</scope>
    <source>
        <strain evidence="2">NBL</strain>
    </source>
</reference>
<evidence type="ECO:0000259" key="1">
    <source>
        <dbReference type="PROSITE" id="PS50878"/>
    </source>
</evidence>
<protein>
    <recommendedName>
        <fullName evidence="1">Reverse transcriptase domain-containing protein</fullName>
    </recommendedName>
</protein>
<keyword evidence="3" id="KW-1185">Reference proteome</keyword>
<gene>
    <name evidence="2" type="ORF">Dsin_012297</name>
</gene>
<name>A0AAE0AHT9_9ROSI</name>